<name>A0A5A5TF78_9CHLR</name>
<dbReference type="PANTHER" id="PTHR30576:SF21">
    <property type="entry name" value="UDP-GLUCOSE:UNDECAPRENYL-PHOSPHATE GLUCOSE-1-PHOSPHATE TRANSFERASE"/>
    <property type="match status" value="1"/>
</dbReference>
<accession>A0A5A5TF78</accession>
<sequence>MILKPQKTLLKEVGTTCTCVKQDEQFEMFSGQEGRISFRYLCWYYAMNVFFASLGLLLLLLFLPLLAALIYIDAPGPIFYTQERLGYKGSTFRMYKLRSMYVRQEQTAHFAWTARHDPRVTRMGRLLRAAHLDEIPQVINILRGEMSLIGPRPEVADCATKLEALVPRYRQRLLVKPGLTGLAQVMHHYGDTLQDEETKLIYDFYYVEHQSFRLDVLILFRTMGEVLLRHGR</sequence>
<comment type="caution">
    <text evidence="4">The sequence shown here is derived from an EMBL/GenBank/DDBJ whole genome shotgun (WGS) entry which is preliminary data.</text>
</comment>
<feature type="transmembrane region" description="Helical" evidence="2">
    <location>
        <begin position="45"/>
        <end position="72"/>
    </location>
</feature>
<dbReference type="AlphaFoldDB" id="A0A5A5TF78"/>
<dbReference type="GO" id="GO:0009242">
    <property type="term" value="P:colanic acid biosynthetic process"/>
    <property type="evidence" value="ECO:0007669"/>
    <property type="project" value="TreeGrafter"/>
</dbReference>
<dbReference type="Pfam" id="PF02397">
    <property type="entry name" value="Bac_transf"/>
    <property type="match status" value="1"/>
</dbReference>
<feature type="domain" description="Bacterial sugar transferase" evidence="3">
    <location>
        <begin position="46"/>
        <end position="227"/>
    </location>
</feature>
<evidence type="ECO:0000313" key="4">
    <source>
        <dbReference type="EMBL" id="GCF10072.1"/>
    </source>
</evidence>
<evidence type="ECO:0000256" key="1">
    <source>
        <dbReference type="ARBA" id="ARBA00006464"/>
    </source>
</evidence>
<dbReference type="EMBL" id="BIXY01000059">
    <property type="protein sequence ID" value="GCF10072.1"/>
    <property type="molecule type" value="Genomic_DNA"/>
</dbReference>
<dbReference type="InterPro" id="IPR003362">
    <property type="entry name" value="Bact_transf"/>
</dbReference>
<dbReference type="Proteomes" id="UP000322530">
    <property type="component" value="Unassembled WGS sequence"/>
</dbReference>
<evidence type="ECO:0000313" key="5">
    <source>
        <dbReference type="Proteomes" id="UP000322530"/>
    </source>
</evidence>
<proteinExistence type="inferred from homology"/>
<comment type="similarity">
    <text evidence="1">Belongs to the bacterial sugar transferase family.</text>
</comment>
<evidence type="ECO:0000259" key="3">
    <source>
        <dbReference type="Pfam" id="PF02397"/>
    </source>
</evidence>
<protein>
    <recommendedName>
        <fullName evidence="3">Bacterial sugar transferase domain-containing protein</fullName>
    </recommendedName>
</protein>
<keyword evidence="5" id="KW-1185">Reference proteome</keyword>
<keyword evidence="2" id="KW-0472">Membrane</keyword>
<gene>
    <name evidence="4" type="ORF">KDI_36360</name>
</gene>
<keyword evidence="2" id="KW-1133">Transmembrane helix</keyword>
<dbReference type="OrthoDB" id="9795351at2"/>
<evidence type="ECO:0000256" key="2">
    <source>
        <dbReference type="SAM" id="Phobius"/>
    </source>
</evidence>
<organism evidence="4 5">
    <name type="scientific">Dictyobacter arantiisoli</name>
    <dbReference type="NCBI Taxonomy" id="2014874"/>
    <lineage>
        <taxon>Bacteria</taxon>
        <taxon>Bacillati</taxon>
        <taxon>Chloroflexota</taxon>
        <taxon>Ktedonobacteria</taxon>
        <taxon>Ktedonobacterales</taxon>
        <taxon>Dictyobacteraceae</taxon>
        <taxon>Dictyobacter</taxon>
    </lineage>
</organism>
<dbReference type="GO" id="GO:0089702">
    <property type="term" value="F:undecaprenyl-phosphate glucose phosphotransferase activity"/>
    <property type="evidence" value="ECO:0007669"/>
    <property type="project" value="TreeGrafter"/>
</dbReference>
<dbReference type="PANTHER" id="PTHR30576">
    <property type="entry name" value="COLANIC BIOSYNTHESIS UDP-GLUCOSE LIPID CARRIER TRANSFERASE"/>
    <property type="match status" value="1"/>
</dbReference>
<reference evidence="4 5" key="1">
    <citation type="submission" date="2019-01" db="EMBL/GenBank/DDBJ databases">
        <title>Draft genome sequence of Dictyobacter sp. Uno17.</title>
        <authorList>
            <person name="Wang C.M."/>
            <person name="Zheng Y."/>
            <person name="Sakai Y."/>
            <person name="Abe K."/>
            <person name="Yokota A."/>
            <person name="Yabe S."/>
        </authorList>
    </citation>
    <scope>NUCLEOTIDE SEQUENCE [LARGE SCALE GENOMIC DNA]</scope>
    <source>
        <strain evidence="4 5">Uno17</strain>
    </source>
</reference>
<keyword evidence="2" id="KW-0812">Transmembrane</keyword>